<organism evidence="3 4">
    <name type="scientific">Brachybacterium ginsengisoli</name>
    <dbReference type="NCBI Taxonomy" id="1331682"/>
    <lineage>
        <taxon>Bacteria</taxon>
        <taxon>Bacillati</taxon>
        <taxon>Actinomycetota</taxon>
        <taxon>Actinomycetes</taxon>
        <taxon>Micrococcales</taxon>
        <taxon>Dermabacteraceae</taxon>
        <taxon>Brachybacterium</taxon>
    </lineage>
</organism>
<feature type="compositionally biased region" description="Acidic residues" evidence="1">
    <location>
        <begin position="76"/>
        <end position="115"/>
    </location>
</feature>
<accession>A0A291GV31</accession>
<protein>
    <recommendedName>
        <fullName evidence="5">DUF4229 domain-containing protein</fullName>
    </recommendedName>
</protein>
<dbReference type="OrthoDB" id="4794527at2"/>
<keyword evidence="2" id="KW-0812">Transmembrane</keyword>
<feature type="compositionally biased region" description="Low complexity" evidence="1">
    <location>
        <begin position="120"/>
        <end position="134"/>
    </location>
</feature>
<keyword evidence="4" id="KW-1185">Reference proteome</keyword>
<reference evidence="3 4" key="1">
    <citation type="journal article" date="2014" name="Int. J. Syst. Evol. Microbiol.">
        <title>Brachybacterium ginsengisoli sp. nov., isolated from soil of a ginseng field.</title>
        <authorList>
            <person name="Hoang V.A."/>
            <person name="Kim Y.J."/>
            <person name="Nguyen N.L."/>
            <person name="Yang D.C."/>
        </authorList>
    </citation>
    <scope>NUCLEOTIDE SEQUENCE [LARGE SCALE GENOMIC DNA]</scope>
    <source>
        <strain evidence="3 4">DCY80</strain>
    </source>
</reference>
<dbReference type="KEGG" id="bgg:CFK41_04365"/>
<feature type="region of interest" description="Disordered" evidence="1">
    <location>
        <begin position="62"/>
        <end position="164"/>
    </location>
</feature>
<feature type="compositionally biased region" description="Basic and acidic residues" evidence="1">
    <location>
        <begin position="149"/>
        <end position="164"/>
    </location>
</feature>
<dbReference type="Proteomes" id="UP000217889">
    <property type="component" value="Chromosome"/>
</dbReference>
<evidence type="ECO:0000313" key="3">
    <source>
        <dbReference type="EMBL" id="ATG54091.1"/>
    </source>
</evidence>
<dbReference type="AlphaFoldDB" id="A0A291GV31"/>
<keyword evidence="2" id="KW-1133">Transmembrane helix</keyword>
<dbReference type="EMBL" id="CP023564">
    <property type="protein sequence ID" value="ATG54091.1"/>
    <property type="molecule type" value="Genomic_DNA"/>
</dbReference>
<evidence type="ECO:0000256" key="2">
    <source>
        <dbReference type="SAM" id="Phobius"/>
    </source>
</evidence>
<feature type="transmembrane region" description="Helical" evidence="2">
    <location>
        <begin position="28"/>
        <end position="48"/>
    </location>
</feature>
<evidence type="ECO:0000313" key="4">
    <source>
        <dbReference type="Proteomes" id="UP000217889"/>
    </source>
</evidence>
<evidence type="ECO:0000256" key="1">
    <source>
        <dbReference type="SAM" id="MobiDB-lite"/>
    </source>
</evidence>
<dbReference type="RefSeq" id="WP_096798569.1">
    <property type="nucleotide sequence ID" value="NZ_CP023564.1"/>
</dbReference>
<sequence>MRHFLLYAVLRLGLWALIWWLLTLMHVGVMLAGVLAALIAMLLSILFLDRFRSAAALRWKAADERRAERRGPVHDEDADYEDSVLDAAEDPDSEDPDSEDSDSDPEIDPETDDAADDHAFAPADGSTDAGAGDAEGQDPSGPAALPELGRLDEGGHDSRGELRG</sequence>
<feature type="compositionally biased region" description="Basic and acidic residues" evidence="1">
    <location>
        <begin position="62"/>
        <end position="75"/>
    </location>
</feature>
<evidence type="ECO:0008006" key="5">
    <source>
        <dbReference type="Google" id="ProtNLM"/>
    </source>
</evidence>
<keyword evidence="2" id="KW-0472">Membrane</keyword>
<gene>
    <name evidence="3" type="ORF">CFK41_04365</name>
</gene>
<dbReference type="Pfam" id="PF14012">
    <property type="entry name" value="DUF4229"/>
    <property type="match status" value="1"/>
</dbReference>
<name>A0A291GV31_9MICO</name>
<feature type="transmembrane region" description="Helical" evidence="2">
    <location>
        <begin position="5"/>
        <end position="22"/>
    </location>
</feature>
<proteinExistence type="predicted"/>
<dbReference type="InterPro" id="IPR025323">
    <property type="entry name" value="DUF4229"/>
</dbReference>